<protein>
    <submittedName>
        <fullName evidence="2">Flavodoxin</fullName>
    </submittedName>
</protein>
<feature type="domain" description="Flavodoxin-like" evidence="1">
    <location>
        <begin position="4"/>
        <end position="161"/>
    </location>
</feature>
<dbReference type="PANTHER" id="PTHR39201">
    <property type="entry name" value="EXPORTED PROTEIN-RELATED"/>
    <property type="match status" value="1"/>
</dbReference>
<evidence type="ECO:0000313" key="2">
    <source>
        <dbReference type="EMBL" id="OUN43424.1"/>
    </source>
</evidence>
<evidence type="ECO:0000313" key="3">
    <source>
        <dbReference type="Proteomes" id="UP000196560"/>
    </source>
</evidence>
<name>A0A1Y3U3S3_9ACTN</name>
<organism evidence="2 3">
    <name type="scientific">Enorma massiliensis</name>
    <dbReference type="NCBI Taxonomy" id="1472761"/>
    <lineage>
        <taxon>Bacteria</taxon>
        <taxon>Bacillati</taxon>
        <taxon>Actinomycetota</taxon>
        <taxon>Coriobacteriia</taxon>
        <taxon>Coriobacteriales</taxon>
        <taxon>Coriobacteriaceae</taxon>
        <taxon>Enorma</taxon>
    </lineage>
</organism>
<dbReference type="InterPro" id="IPR008254">
    <property type="entry name" value="Flavodoxin/NO_synth"/>
</dbReference>
<accession>A0A1Y3U3S3</accession>
<dbReference type="Proteomes" id="UP000196560">
    <property type="component" value="Unassembled WGS sequence"/>
</dbReference>
<dbReference type="SUPFAM" id="SSF52218">
    <property type="entry name" value="Flavoproteins"/>
    <property type="match status" value="1"/>
</dbReference>
<reference evidence="3" key="1">
    <citation type="submission" date="2017-04" db="EMBL/GenBank/DDBJ databases">
        <title>Function of individual gut microbiota members based on whole genome sequencing of pure cultures obtained from chicken caecum.</title>
        <authorList>
            <person name="Medvecky M."/>
            <person name="Cejkova D."/>
            <person name="Polansky O."/>
            <person name="Karasova D."/>
            <person name="Kubasova T."/>
            <person name="Cizek A."/>
            <person name="Rychlik I."/>
        </authorList>
    </citation>
    <scope>NUCLEOTIDE SEQUENCE [LARGE SCALE GENOMIC DNA]</scope>
    <source>
        <strain evidence="3">An70</strain>
    </source>
</reference>
<keyword evidence="3" id="KW-1185">Reference proteome</keyword>
<dbReference type="RefSeq" id="WP_087186219.1">
    <property type="nucleotide sequence ID" value="NZ_DBEYNO010000026.1"/>
</dbReference>
<dbReference type="AlphaFoldDB" id="A0A1Y3U3S3"/>
<dbReference type="EMBL" id="NFHO01000004">
    <property type="protein sequence ID" value="OUN43424.1"/>
    <property type="molecule type" value="Genomic_DNA"/>
</dbReference>
<dbReference type="PANTHER" id="PTHR39201:SF1">
    <property type="entry name" value="FLAVODOXIN-LIKE DOMAIN-CONTAINING PROTEIN"/>
    <property type="match status" value="1"/>
</dbReference>
<evidence type="ECO:0000259" key="1">
    <source>
        <dbReference type="PROSITE" id="PS50902"/>
    </source>
</evidence>
<sequence>MSTLVVYYSLSCGNTERVAEMVADALDADIEAIETVEPYPGGYQEVVDQGKREVERGYKPAIEALEFNPADYGRIVIGTPTWWYTMAPAVATYLSEYDWRGKTVVPFQTHGGWPGETLDDIVDACDGARIEHGMSVQFDSTGGDRMITPLADVERWIDSLK</sequence>
<dbReference type="InterPro" id="IPR029039">
    <property type="entry name" value="Flavoprotein-like_sf"/>
</dbReference>
<comment type="caution">
    <text evidence="2">The sequence shown here is derived from an EMBL/GenBank/DDBJ whole genome shotgun (WGS) entry which is preliminary data.</text>
</comment>
<dbReference type="GO" id="GO:0010181">
    <property type="term" value="F:FMN binding"/>
    <property type="evidence" value="ECO:0007669"/>
    <property type="project" value="InterPro"/>
</dbReference>
<proteinExistence type="predicted"/>
<dbReference type="PROSITE" id="PS50902">
    <property type="entry name" value="FLAVODOXIN_LIKE"/>
    <property type="match status" value="1"/>
</dbReference>
<gene>
    <name evidence="2" type="ORF">B5G21_04635</name>
</gene>
<dbReference type="Gene3D" id="3.40.50.360">
    <property type="match status" value="1"/>
</dbReference>
<dbReference type="Pfam" id="PF12682">
    <property type="entry name" value="Flavodoxin_4"/>
    <property type="match status" value="1"/>
</dbReference>